<keyword evidence="5" id="KW-1185">Reference proteome</keyword>
<feature type="region of interest" description="Disordered" evidence="2">
    <location>
        <begin position="145"/>
        <end position="183"/>
    </location>
</feature>
<reference evidence="3" key="1">
    <citation type="submission" date="2021-02" db="EMBL/GenBank/DDBJ databases">
        <authorList>
            <person name="Nowell W R."/>
        </authorList>
    </citation>
    <scope>NUCLEOTIDE SEQUENCE</scope>
</reference>
<evidence type="ECO:0000313" key="5">
    <source>
        <dbReference type="Proteomes" id="UP000663828"/>
    </source>
</evidence>
<proteinExistence type="predicted"/>
<organism evidence="3 5">
    <name type="scientific">Adineta ricciae</name>
    <name type="common">Rotifer</name>
    <dbReference type="NCBI Taxonomy" id="249248"/>
    <lineage>
        <taxon>Eukaryota</taxon>
        <taxon>Metazoa</taxon>
        <taxon>Spiralia</taxon>
        <taxon>Gnathifera</taxon>
        <taxon>Rotifera</taxon>
        <taxon>Eurotatoria</taxon>
        <taxon>Bdelloidea</taxon>
        <taxon>Adinetida</taxon>
        <taxon>Adinetidae</taxon>
        <taxon>Adineta</taxon>
    </lineage>
</organism>
<evidence type="ECO:0000313" key="4">
    <source>
        <dbReference type="EMBL" id="CAF1001198.1"/>
    </source>
</evidence>
<accession>A0A813Z5F3</accession>
<evidence type="ECO:0000313" key="3">
    <source>
        <dbReference type="EMBL" id="CAF0893773.1"/>
    </source>
</evidence>
<gene>
    <name evidence="4" type="ORF">EDS130_LOCUS14895</name>
    <name evidence="3" type="ORF">XAT740_LOCUS7653</name>
</gene>
<dbReference type="Proteomes" id="UP000663852">
    <property type="component" value="Unassembled WGS sequence"/>
</dbReference>
<name>A0A813Z5F3_ADIRI</name>
<dbReference type="EMBL" id="CAJNOR010000370">
    <property type="protein sequence ID" value="CAF0893773.1"/>
    <property type="molecule type" value="Genomic_DNA"/>
</dbReference>
<dbReference type="InterPro" id="IPR046347">
    <property type="entry name" value="bZIP_sf"/>
</dbReference>
<evidence type="ECO:0000256" key="1">
    <source>
        <dbReference type="SAM" id="Coils"/>
    </source>
</evidence>
<dbReference type="Proteomes" id="UP000663828">
    <property type="component" value="Unassembled WGS sequence"/>
</dbReference>
<keyword evidence="1" id="KW-0175">Coiled coil</keyword>
<dbReference type="GO" id="GO:0003700">
    <property type="term" value="F:DNA-binding transcription factor activity"/>
    <property type="evidence" value="ECO:0007669"/>
    <property type="project" value="InterPro"/>
</dbReference>
<evidence type="ECO:0000256" key="2">
    <source>
        <dbReference type="SAM" id="MobiDB-lite"/>
    </source>
</evidence>
<protein>
    <recommendedName>
        <fullName evidence="6">BZIP domain-containing protein</fullName>
    </recommendedName>
</protein>
<dbReference type="EMBL" id="CAJNOJ010000062">
    <property type="protein sequence ID" value="CAF1001198.1"/>
    <property type="molecule type" value="Genomic_DNA"/>
</dbReference>
<feature type="compositionally biased region" description="Basic and acidic residues" evidence="2">
    <location>
        <begin position="145"/>
        <end position="161"/>
    </location>
</feature>
<feature type="coiled-coil region" evidence="1">
    <location>
        <begin position="76"/>
        <end position="133"/>
    </location>
</feature>
<comment type="caution">
    <text evidence="3">The sequence shown here is derived from an EMBL/GenBank/DDBJ whole genome shotgun (WGS) entry which is preliminary data.</text>
</comment>
<dbReference type="AlphaFoldDB" id="A0A813Z5F3"/>
<sequence length="190" mass="22243">MIDEYNHHHHDDLTSVSYEVLSDDGLKDNGSFGAHVKQEVNEKHYNVVCYGPIKVRVSTRSTPTLLSGRRSKFYPLEGEEATKRELKREKNRRTARMLKERHIQIELGLMNELSALQTKEKTLLEEINNLESYKGFLKDRFHEQQFERKEKSGRERTKETEVTVSPKSDSEPIKTEQSPTPPRWELLFSI</sequence>
<dbReference type="OrthoDB" id="10043156at2759"/>
<evidence type="ECO:0008006" key="6">
    <source>
        <dbReference type="Google" id="ProtNLM"/>
    </source>
</evidence>
<dbReference type="SUPFAM" id="SSF57959">
    <property type="entry name" value="Leucine zipper domain"/>
    <property type="match status" value="1"/>
</dbReference>